<dbReference type="EC" id="3.4.19.12" evidence="3 11"/>
<evidence type="ECO:0000256" key="2">
    <source>
        <dbReference type="ARBA" id="ARBA00009326"/>
    </source>
</evidence>
<evidence type="ECO:0000259" key="12">
    <source>
        <dbReference type="PROSITE" id="PS52048"/>
    </source>
</evidence>
<organism evidence="13 14">
    <name type="scientific">Polypedilum vanderplanki</name>
    <name type="common">Sleeping chironomid midge</name>
    <dbReference type="NCBI Taxonomy" id="319348"/>
    <lineage>
        <taxon>Eukaryota</taxon>
        <taxon>Metazoa</taxon>
        <taxon>Ecdysozoa</taxon>
        <taxon>Arthropoda</taxon>
        <taxon>Hexapoda</taxon>
        <taxon>Insecta</taxon>
        <taxon>Pterygota</taxon>
        <taxon>Neoptera</taxon>
        <taxon>Endopterygota</taxon>
        <taxon>Diptera</taxon>
        <taxon>Nematocera</taxon>
        <taxon>Chironomoidea</taxon>
        <taxon>Chironomidae</taxon>
        <taxon>Chironominae</taxon>
        <taxon>Polypedilum</taxon>
        <taxon>Polypedilum</taxon>
    </lineage>
</organism>
<sequence length="232" mass="26068">MAEKFVIPMESNPDVLNKFLAKIGVSEDFKLIDVYGLESDTLDFLPKPIVAFILLFPCSSNYENHRKEEDEELKANPSKAPEGLFYMKQFLHNACCTIALFHAVLNNTNTIELKDGALKNFYEKAKDLSPEERGHLLEGDQDIIKIHQSLAVEGQTEAPSAEENVLFHFVALTNVGDNLMELDGRKNFPINHGKTSTETFVNDAAAVCKKFMRRDEKELRFTVIALAASGEQ</sequence>
<evidence type="ECO:0000256" key="5">
    <source>
        <dbReference type="ARBA" id="ARBA00022786"/>
    </source>
</evidence>
<dbReference type="FunFam" id="3.40.532.10:FF:000006">
    <property type="entry name" value="Ubiquitin carboxyl-terminal hydrolase"/>
    <property type="match status" value="1"/>
</dbReference>
<dbReference type="SUPFAM" id="SSF54001">
    <property type="entry name" value="Cysteine proteinases"/>
    <property type="match status" value="1"/>
</dbReference>
<feature type="site" description="Important for enzyme activity" evidence="10">
    <location>
        <position position="183"/>
    </location>
</feature>
<dbReference type="InterPro" id="IPR036959">
    <property type="entry name" value="Peptidase_C12_UCH_sf"/>
</dbReference>
<evidence type="ECO:0000256" key="3">
    <source>
        <dbReference type="ARBA" id="ARBA00012759"/>
    </source>
</evidence>
<accession>A0A9J6BT59</accession>
<keyword evidence="5 10" id="KW-0833">Ubl conjugation pathway</keyword>
<feature type="domain" description="UCH catalytic" evidence="12">
    <location>
        <begin position="5"/>
        <end position="228"/>
    </location>
</feature>
<dbReference type="GO" id="GO:0006511">
    <property type="term" value="P:ubiquitin-dependent protein catabolic process"/>
    <property type="evidence" value="ECO:0007669"/>
    <property type="project" value="UniProtKB-UniRule"/>
</dbReference>
<evidence type="ECO:0000256" key="6">
    <source>
        <dbReference type="ARBA" id="ARBA00022801"/>
    </source>
</evidence>
<comment type="similarity">
    <text evidence="2 10 11">Belongs to the peptidase C12 family.</text>
</comment>
<reference evidence="13" key="1">
    <citation type="submission" date="2021-03" db="EMBL/GenBank/DDBJ databases">
        <title>Chromosome level genome of the anhydrobiotic midge Polypedilum vanderplanki.</title>
        <authorList>
            <person name="Yoshida Y."/>
            <person name="Kikawada T."/>
            <person name="Gusev O."/>
        </authorList>
    </citation>
    <scope>NUCLEOTIDE SEQUENCE</scope>
    <source>
        <strain evidence="13">NIAS01</strain>
        <tissue evidence="13">Whole body or cell culture</tissue>
    </source>
</reference>
<evidence type="ECO:0000256" key="1">
    <source>
        <dbReference type="ARBA" id="ARBA00000707"/>
    </source>
</evidence>
<dbReference type="PANTHER" id="PTHR10589:SF17">
    <property type="entry name" value="UBIQUITIN CARBOXYL-TERMINAL HYDROLASE"/>
    <property type="match status" value="1"/>
</dbReference>
<comment type="function">
    <text evidence="8">Ubiquitin-protein hydrolase is involved both in the processing of ubiquitin precursors and of ubiquitinated proteins. This enzyme is a thiol protease that recognizes and hydrolyzes a peptide bond at the C-terminal glycine of ubiquitin.</text>
</comment>
<comment type="catalytic activity">
    <reaction evidence="1 10 11">
        <text>Thiol-dependent hydrolysis of ester, thioester, amide, peptide and isopeptide bonds formed by the C-terminal Gly of ubiquitin (a 76-residue protein attached to proteins as an intracellular targeting signal).</text>
        <dbReference type="EC" id="3.4.19.12"/>
    </reaction>
</comment>
<evidence type="ECO:0000256" key="11">
    <source>
        <dbReference type="RuleBase" id="RU361215"/>
    </source>
</evidence>
<evidence type="ECO:0000313" key="13">
    <source>
        <dbReference type="EMBL" id="KAG5672667.1"/>
    </source>
</evidence>
<dbReference type="PRINTS" id="PR00707">
    <property type="entry name" value="UBCTHYDRLASE"/>
</dbReference>
<evidence type="ECO:0000256" key="9">
    <source>
        <dbReference type="ARBA" id="ARBA00073226"/>
    </source>
</evidence>
<feature type="site" description="Transition state stabilizer" evidence="10">
    <location>
        <position position="89"/>
    </location>
</feature>
<keyword evidence="4 10" id="KW-0645">Protease</keyword>
<keyword evidence="6 10" id="KW-0378">Hydrolase</keyword>
<dbReference type="EMBL" id="JADBJN010000003">
    <property type="protein sequence ID" value="KAG5672667.1"/>
    <property type="molecule type" value="Genomic_DNA"/>
</dbReference>
<proteinExistence type="inferred from homology"/>
<gene>
    <name evidence="13" type="ORF">PVAND_002778</name>
</gene>
<name>A0A9J6BT59_POLVA</name>
<dbReference type="GO" id="GO:0016579">
    <property type="term" value="P:protein deubiquitination"/>
    <property type="evidence" value="ECO:0007669"/>
    <property type="project" value="TreeGrafter"/>
</dbReference>
<dbReference type="CDD" id="cd09616">
    <property type="entry name" value="Peptidase_C12_UCH_L1_L3"/>
    <property type="match status" value="1"/>
</dbReference>
<dbReference type="InterPro" id="IPR001578">
    <property type="entry name" value="Peptidase_C12_UCH"/>
</dbReference>
<dbReference type="AlphaFoldDB" id="A0A9J6BT59"/>
<evidence type="ECO:0000256" key="8">
    <source>
        <dbReference type="ARBA" id="ARBA00055560"/>
    </source>
</evidence>
<dbReference type="GO" id="GO:0005737">
    <property type="term" value="C:cytoplasm"/>
    <property type="evidence" value="ECO:0007669"/>
    <property type="project" value="TreeGrafter"/>
</dbReference>
<protein>
    <recommendedName>
        <fullName evidence="9 11">Ubiquitin carboxyl-terminal hydrolase</fullName>
        <ecNumber evidence="3 11">3.4.19.12</ecNumber>
    </recommendedName>
</protein>
<dbReference type="Proteomes" id="UP001107558">
    <property type="component" value="Chromosome 3"/>
</dbReference>
<dbReference type="GO" id="GO:0004843">
    <property type="term" value="F:cysteine-type deubiquitinase activity"/>
    <property type="evidence" value="ECO:0007669"/>
    <property type="project" value="UniProtKB-UniRule"/>
</dbReference>
<evidence type="ECO:0000313" key="14">
    <source>
        <dbReference type="Proteomes" id="UP001107558"/>
    </source>
</evidence>
<evidence type="ECO:0000256" key="10">
    <source>
        <dbReference type="PROSITE-ProRule" id="PRU01393"/>
    </source>
</evidence>
<feature type="active site" description="Nucleophile" evidence="10">
    <location>
        <position position="95"/>
    </location>
</feature>
<evidence type="ECO:0000256" key="4">
    <source>
        <dbReference type="ARBA" id="ARBA00022670"/>
    </source>
</evidence>
<dbReference type="Gene3D" id="3.40.532.10">
    <property type="entry name" value="Peptidase C12, ubiquitin carboxyl-terminal hydrolase"/>
    <property type="match status" value="1"/>
</dbReference>
<keyword evidence="7 10" id="KW-0788">Thiol protease</keyword>
<comment type="caution">
    <text evidence="13">The sequence shown here is derived from an EMBL/GenBank/DDBJ whole genome shotgun (WGS) entry which is preliminary data.</text>
</comment>
<dbReference type="OrthoDB" id="427186at2759"/>
<keyword evidence="14" id="KW-1185">Reference proteome</keyword>
<dbReference type="InterPro" id="IPR038765">
    <property type="entry name" value="Papain-like_cys_pep_sf"/>
</dbReference>
<dbReference type="PANTHER" id="PTHR10589">
    <property type="entry name" value="UBIQUITIN CARBOXYL-TERMINAL HYDROLASE"/>
    <property type="match status" value="1"/>
</dbReference>
<evidence type="ECO:0000256" key="7">
    <source>
        <dbReference type="ARBA" id="ARBA00022807"/>
    </source>
</evidence>
<feature type="active site" description="Proton donor" evidence="10">
    <location>
        <position position="168"/>
    </location>
</feature>
<dbReference type="PROSITE" id="PS52048">
    <property type="entry name" value="UCH_DOMAIN"/>
    <property type="match status" value="1"/>
</dbReference>
<dbReference type="Pfam" id="PF01088">
    <property type="entry name" value="Peptidase_C12"/>
    <property type="match status" value="1"/>
</dbReference>